<dbReference type="EMBL" id="FPHN01000112">
    <property type="protein sequence ID" value="SFV60282.1"/>
    <property type="molecule type" value="Genomic_DNA"/>
</dbReference>
<feature type="transmembrane region" description="Helical" evidence="1">
    <location>
        <begin position="65"/>
        <end position="93"/>
    </location>
</feature>
<gene>
    <name evidence="2" type="ORF">MNB_SV-14-327</name>
</gene>
<keyword evidence="1" id="KW-0472">Membrane</keyword>
<dbReference type="AlphaFoldDB" id="A0A1W1C3I8"/>
<dbReference type="PANTHER" id="PTHR31721:SF4">
    <property type="entry name" value="OS06G0710300 PROTEIN"/>
    <property type="match status" value="1"/>
</dbReference>
<reference evidence="2" key="1">
    <citation type="submission" date="2016-10" db="EMBL/GenBank/DDBJ databases">
        <authorList>
            <person name="de Groot N.N."/>
        </authorList>
    </citation>
    <scope>NUCLEOTIDE SEQUENCE</scope>
</reference>
<feature type="transmembrane region" description="Helical" evidence="1">
    <location>
        <begin position="20"/>
        <end position="45"/>
    </location>
</feature>
<accession>A0A1W1C3I8</accession>
<protein>
    <submittedName>
        <fullName evidence="2">Arginine/ornithine antiporter ArcD</fullName>
    </submittedName>
</protein>
<evidence type="ECO:0000256" key="1">
    <source>
        <dbReference type="SAM" id="Phobius"/>
    </source>
</evidence>
<proteinExistence type="predicted"/>
<feature type="transmembrane region" description="Helical" evidence="1">
    <location>
        <begin position="124"/>
        <end position="142"/>
    </location>
</feature>
<sequence length="170" mass="19039">MKFIERIFESLLWNTRFFVLLAVVFSMLGGIALFLVASVDIYGVVGNVITTYLNHLHPEKFHEVIVGGLIGAIDLYLMAVVMFIFGFGLYELFISEIDVAKRAGASKILEIHSLDELKDKLGKVIVMVLVVNFFQRVLFTTYSGALDLVYFAISILALAIALYFLHKGSH</sequence>
<dbReference type="PANTHER" id="PTHR31721">
    <property type="entry name" value="OS06G0710300 PROTEIN"/>
    <property type="match status" value="1"/>
</dbReference>
<name>A0A1W1C3I8_9ZZZZ</name>
<dbReference type="InterPro" id="IPR005134">
    <property type="entry name" value="UPF0114"/>
</dbReference>
<dbReference type="PIRSF" id="PIRSF026509">
    <property type="entry name" value="UCP026509"/>
    <property type="match status" value="1"/>
</dbReference>
<evidence type="ECO:0000313" key="2">
    <source>
        <dbReference type="EMBL" id="SFV60282.1"/>
    </source>
</evidence>
<feature type="transmembrane region" description="Helical" evidence="1">
    <location>
        <begin position="148"/>
        <end position="165"/>
    </location>
</feature>
<keyword evidence="1" id="KW-0812">Transmembrane</keyword>
<keyword evidence="1" id="KW-1133">Transmembrane helix</keyword>
<organism evidence="2">
    <name type="scientific">hydrothermal vent metagenome</name>
    <dbReference type="NCBI Taxonomy" id="652676"/>
    <lineage>
        <taxon>unclassified sequences</taxon>
        <taxon>metagenomes</taxon>
        <taxon>ecological metagenomes</taxon>
    </lineage>
</organism>
<dbReference type="Pfam" id="PF03350">
    <property type="entry name" value="UPF0114"/>
    <property type="match status" value="1"/>
</dbReference>